<proteinExistence type="predicted"/>
<dbReference type="Pfam" id="PF01400">
    <property type="entry name" value="Astacin"/>
    <property type="match status" value="1"/>
</dbReference>
<dbReference type="InterPro" id="IPR028994">
    <property type="entry name" value="Integrin_alpha_N"/>
</dbReference>
<evidence type="ECO:0000313" key="3">
    <source>
        <dbReference type="EMBL" id="NBC43051.1"/>
    </source>
</evidence>
<comment type="caution">
    <text evidence="3">The sequence shown here is derived from an EMBL/GenBank/DDBJ whole genome shotgun (WGS) entry which is preliminary data.</text>
</comment>
<reference evidence="3 4" key="1">
    <citation type="submission" date="2020-01" db="EMBL/GenBank/DDBJ databases">
        <title>The draft genome sequence of Corallococcus exiguus DSM 14696.</title>
        <authorList>
            <person name="Zhang X."/>
            <person name="Zhu H."/>
        </authorList>
    </citation>
    <scope>NUCLEOTIDE SEQUENCE [LARGE SCALE GENOMIC DNA]</scope>
    <source>
        <strain evidence="3 4">DSM 14696</strain>
    </source>
</reference>
<organism evidence="3 4">
    <name type="scientific">Corallococcus exiguus</name>
    <dbReference type="NCBI Taxonomy" id="83462"/>
    <lineage>
        <taxon>Bacteria</taxon>
        <taxon>Pseudomonadati</taxon>
        <taxon>Myxococcota</taxon>
        <taxon>Myxococcia</taxon>
        <taxon>Myxococcales</taxon>
        <taxon>Cystobacterineae</taxon>
        <taxon>Myxococcaceae</taxon>
        <taxon>Corallococcus</taxon>
    </lineage>
</organism>
<dbReference type="EMBL" id="JAAAPK010000007">
    <property type="protein sequence ID" value="NBC43051.1"/>
    <property type="molecule type" value="Genomic_DNA"/>
</dbReference>
<protein>
    <recommendedName>
        <fullName evidence="2">Peptidase metallopeptidase domain-containing protein</fullName>
    </recommendedName>
</protein>
<gene>
    <name evidence="3" type="ORF">GTZ93_24920</name>
</gene>
<dbReference type="SMART" id="SM00235">
    <property type="entry name" value="ZnMc"/>
    <property type="match status" value="1"/>
</dbReference>
<dbReference type="GO" id="GO:0008270">
    <property type="term" value="F:zinc ion binding"/>
    <property type="evidence" value="ECO:0007669"/>
    <property type="project" value="InterPro"/>
</dbReference>
<evidence type="ECO:0000256" key="1">
    <source>
        <dbReference type="SAM" id="MobiDB-lite"/>
    </source>
</evidence>
<dbReference type="GO" id="GO:0004222">
    <property type="term" value="F:metalloendopeptidase activity"/>
    <property type="evidence" value="ECO:0007669"/>
    <property type="project" value="InterPro"/>
</dbReference>
<dbReference type="PROSITE" id="PS51257">
    <property type="entry name" value="PROKAR_LIPOPROTEIN"/>
    <property type="match status" value="1"/>
</dbReference>
<evidence type="ECO:0000259" key="2">
    <source>
        <dbReference type="SMART" id="SM00235"/>
    </source>
</evidence>
<accession>A0A7X5BRB8</accession>
<dbReference type="Proteomes" id="UP000537825">
    <property type="component" value="Unassembled WGS sequence"/>
</dbReference>
<dbReference type="Gene3D" id="3.40.390.10">
    <property type="entry name" value="Collagenase (Catalytic Domain)"/>
    <property type="match status" value="1"/>
</dbReference>
<feature type="compositionally biased region" description="Polar residues" evidence="1">
    <location>
        <begin position="175"/>
        <end position="187"/>
    </location>
</feature>
<dbReference type="SUPFAM" id="SSF69318">
    <property type="entry name" value="Integrin alpha N-terminal domain"/>
    <property type="match status" value="1"/>
</dbReference>
<dbReference type="GO" id="GO:0006508">
    <property type="term" value="P:proteolysis"/>
    <property type="evidence" value="ECO:0007669"/>
    <property type="project" value="InterPro"/>
</dbReference>
<keyword evidence="4" id="KW-1185">Reference proteome</keyword>
<feature type="domain" description="Peptidase metallopeptidase" evidence="2">
    <location>
        <begin position="49"/>
        <end position="205"/>
    </location>
</feature>
<dbReference type="InterPro" id="IPR024079">
    <property type="entry name" value="MetalloPept_cat_dom_sf"/>
</dbReference>
<dbReference type="InterPro" id="IPR006026">
    <property type="entry name" value="Peptidase_Metallo"/>
</dbReference>
<dbReference type="AlphaFoldDB" id="A0A7X5BRB8"/>
<feature type="region of interest" description="Disordered" evidence="1">
    <location>
        <begin position="167"/>
        <end position="190"/>
    </location>
</feature>
<dbReference type="RefSeq" id="WP_139918771.1">
    <property type="nucleotide sequence ID" value="NZ_JAAAPK010000007.1"/>
</dbReference>
<dbReference type="SUPFAM" id="SSF55486">
    <property type="entry name" value="Metalloproteases ('zincins'), catalytic domain"/>
    <property type="match status" value="1"/>
</dbReference>
<dbReference type="InterPro" id="IPR001506">
    <property type="entry name" value="Peptidase_M12A"/>
</dbReference>
<evidence type="ECO:0000313" key="4">
    <source>
        <dbReference type="Proteomes" id="UP000537825"/>
    </source>
</evidence>
<sequence>MKQVFAKSVGLLAFALAGCDSGTEVSPGSPPEAAPVIKTSAKQELYVATDAIWPAPNTIPVCWEDAGNDVEKQWAREAWEDSWGAVSNVVLTGWTRCNSSNNQGLRMEFQDEGAYVEELGFGLHGMERGVHFNTWQSNGCDDDFTRKRCVRSTVIHELGHALGFAHEQNRDDRPSSATCDTQGSEGDTTVGPWDWDSVMNYCNPIRNGDGELSYWDQVGVQQYYGARELSGARESFQRMRINGDAMDDLLARRADGTFDIWLSNGIALVYAGAFPTGYTDASGWNEGNRFLVADVTGDGKSDLLARNAFGGFDTWVSTGTTFTYAGTTSTAFTDANGWNEGHRFFVIDVTGDGKDDVLARYANGAFDVWASNGLTLAYSAAFTTSFTDANGWNEGNRFFVMDIDGAISPTTARRSKELLARDTTGHFAVWRSNGSVLVYSNTFFTPLHNSRGWGEGHRFIVMDVNGDHRDDLVARRSDGDLTFVRSNGLSLFEYPNRFETPFRTGAGWKFGHRYFPMDLNGDGLDDLVVRDPSGAFTVWRSNGWSVDPYSVFTTPFTDASGWNEGNRFY</sequence>
<dbReference type="Gene3D" id="2.130.10.130">
    <property type="entry name" value="Integrin alpha, N-terminal"/>
    <property type="match status" value="1"/>
</dbReference>
<name>A0A7X5BRB8_9BACT</name>